<dbReference type="Proteomes" id="UP001054945">
    <property type="component" value="Unassembled WGS sequence"/>
</dbReference>
<comment type="caution">
    <text evidence="1">The sequence shown here is derived from an EMBL/GenBank/DDBJ whole genome shotgun (WGS) entry which is preliminary data.</text>
</comment>
<name>A0AAV4MH35_CAEEX</name>
<keyword evidence="2" id="KW-1185">Reference proteome</keyword>
<accession>A0AAV4MH35</accession>
<dbReference type="AlphaFoldDB" id="A0AAV4MH35"/>
<gene>
    <name evidence="1" type="ORF">CEXT_146451</name>
</gene>
<protein>
    <submittedName>
        <fullName evidence="1">Uncharacterized protein</fullName>
    </submittedName>
</protein>
<organism evidence="1 2">
    <name type="scientific">Caerostris extrusa</name>
    <name type="common">Bark spider</name>
    <name type="synonym">Caerostris bankana</name>
    <dbReference type="NCBI Taxonomy" id="172846"/>
    <lineage>
        <taxon>Eukaryota</taxon>
        <taxon>Metazoa</taxon>
        <taxon>Ecdysozoa</taxon>
        <taxon>Arthropoda</taxon>
        <taxon>Chelicerata</taxon>
        <taxon>Arachnida</taxon>
        <taxon>Araneae</taxon>
        <taxon>Araneomorphae</taxon>
        <taxon>Entelegynae</taxon>
        <taxon>Araneoidea</taxon>
        <taxon>Araneidae</taxon>
        <taxon>Caerostris</taxon>
    </lineage>
</organism>
<sequence length="116" mass="12314">MSIASAPSGAGLCIFGQKVVQNVRATHIRGERVVGPKCVGGSMTVKRKRVAFSALSSPAVPLVGPRLAPPDTLTHFLPRANRFVFNGPLCFCYLELVRAGIDGFISPYPFSAPFGP</sequence>
<proteinExistence type="predicted"/>
<dbReference type="EMBL" id="BPLR01002242">
    <property type="protein sequence ID" value="GIX71648.1"/>
    <property type="molecule type" value="Genomic_DNA"/>
</dbReference>
<evidence type="ECO:0000313" key="2">
    <source>
        <dbReference type="Proteomes" id="UP001054945"/>
    </source>
</evidence>
<evidence type="ECO:0000313" key="1">
    <source>
        <dbReference type="EMBL" id="GIX71648.1"/>
    </source>
</evidence>
<reference evidence="1 2" key="1">
    <citation type="submission" date="2021-06" db="EMBL/GenBank/DDBJ databases">
        <title>Caerostris extrusa draft genome.</title>
        <authorList>
            <person name="Kono N."/>
            <person name="Arakawa K."/>
        </authorList>
    </citation>
    <scope>NUCLEOTIDE SEQUENCE [LARGE SCALE GENOMIC DNA]</scope>
</reference>